<evidence type="ECO:0000256" key="3">
    <source>
        <dbReference type="ARBA" id="ARBA00022679"/>
    </source>
</evidence>
<dbReference type="PANTHER" id="PTHR44835:SF1">
    <property type="entry name" value="PROTEIN O-GLCNAC TRANSFERASE"/>
    <property type="match status" value="1"/>
</dbReference>
<dbReference type="Gene3D" id="1.25.40.10">
    <property type="entry name" value="Tetratricopeptide repeat domain"/>
    <property type="match status" value="1"/>
</dbReference>
<comment type="pathway">
    <text evidence="1">Protein modification; protein glycosylation.</text>
</comment>
<dbReference type="GO" id="GO:0016757">
    <property type="term" value="F:glycosyltransferase activity"/>
    <property type="evidence" value="ECO:0007669"/>
    <property type="project" value="UniProtKB-KW"/>
</dbReference>
<dbReference type="PANTHER" id="PTHR44835">
    <property type="entry name" value="UDP-N-ACETYLGLUCOSAMINE--PEPTIDE N-ACETYLGLUCOSAMINYLTRANSFERASE SPINDLY-RELATED"/>
    <property type="match status" value="1"/>
</dbReference>
<keyword evidence="6" id="KW-1185">Reference proteome</keyword>
<proteinExistence type="predicted"/>
<comment type="caution">
    <text evidence="5">The sequence shown here is derived from an EMBL/GenBank/DDBJ whole genome shotgun (WGS) entry which is preliminary data.</text>
</comment>
<dbReference type="InterPro" id="IPR011990">
    <property type="entry name" value="TPR-like_helical_dom_sf"/>
</dbReference>
<reference evidence="5" key="1">
    <citation type="submission" date="2021-01" db="EMBL/GenBank/DDBJ databases">
        <title>Adiantum capillus-veneris genome.</title>
        <authorList>
            <person name="Fang Y."/>
            <person name="Liao Q."/>
        </authorList>
    </citation>
    <scope>NUCLEOTIDE SEQUENCE</scope>
    <source>
        <strain evidence="5">H3</strain>
        <tissue evidence="5">Leaf</tissue>
    </source>
</reference>
<keyword evidence="2" id="KW-0328">Glycosyltransferase</keyword>
<sequence>MKGSSEGPVMAWPESHISREREREGASSSAAGVDTQRLKRRSSPSIAINTNGTISPPAHKLGGKDGLSYAEILRSRNKFSDALTLYESILEVDPRSVEARVGKGICLQMQGFSRQAFESFSGALTLDPKNACALTHCGILYREEGHLLEAAEVCLN</sequence>
<evidence type="ECO:0000256" key="2">
    <source>
        <dbReference type="ARBA" id="ARBA00022676"/>
    </source>
</evidence>
<feature type="compositionally biased region" description="Polar residues" evidence="4">
    <location>
        <begin position="43"/>
        <end position="54"/>
    </location>
</feature>
<organism evidence="5 6">
    <name type="scientific">Adiantum capillus-veneris</name>
    <name type="common">Maidenhair fern</name>
    <dbReference type="NCBI Taxonomy" id="13818"/>
    <lineage>
        <taxon>Eukaryota</taxon>
        <taxon>Viridiplantae</taxon>
        <taxon>Streptophyta</taxon>
        <taxon>Embryophyta</taxon>
        <taxon>Tracheophyta</taxon>
        <taxon>Polypodiopsida</taxon>
        <taxon>Polypodiidae</taxon>
        <taxon>Polypodiales</taxon>
        <taxon>Pteridineae</taxon>
        <taxon>Pteridaceae</taxon>
        <taxon>Vittarioideae</taxon>
        <taxon>Adiantum</taxon>
    </lineage>
</organism>
<dbReference type="AlphaFoldDB" id="A0A9D4UXC4"/>
<dbReference type="EMBL" id="JABFUD020000009">
    <property type="protein sequence ID" value="KAI5075497.1"/>
    <property type="molecule type" value="Genomic_DNA"/>
</dbReference>
<keyword evidence="3" id="KW-0808">Transferase</keyword>
<dbReference type="SUPFAM" id="SSF48452">
    <property type="entry name" value="TPR-like"/>
    <property type="match status" value="1"/>
</dbReference>
<name>A0A9D4UXC4_ADICA</name>
<evidence type="ECO:0000313" key="6">
    <source>
        <dbReference type="Proteomes" id="UP000886520"/>
    </source>
</evidence>
<dbReference type="OrthoDB" id="1692319at2759"/>
<accession>A0A9D4UXC4</accession>
<dbReference type="Proteomes" id="UP000886520">
    <property type="component" value="Chromosome 9"/>
</dbReference>
<protein>
    <submittedName>
        <fullName evidence="5">Uncharacterized protein</fullName>
    </submittedName>
</protein>
<gene>
    <name evidence="5" type="ORF">GOP47_0009573</name>
</gene>
<feature type="compositionally biased region" description="Basic and acidic residues" evidence="4">
    <location>
        <begin position="16"/>
        <end position="25"/>
    </location>
</feature>
<dbReference type="InterPro" id="IPR051939">
    <property type="entry name" value="Glycosyltr_41/O-GlcNAc_trsf"/>
</dbReference>
<evidence type="ECO:0000256" key="4">
    <source>
        <dbReference type="SAM" id="MobiDB-lite"/>
    </source>
</evidence>
<feature type="region of interest" description="Disordered" evidence="4">
    <location>
        <begin position="1"/>
        <end position="60"/>
    </location>
</feature>
<evidence type="ECO:0000313" key="5">
    <source>
        <dbReference type="EMBL" id="KAI5075497.1"/>
    </source>
</evidence>
<evidence type="ECO:0000256" key="1">
    <source>
        <dbReference type="ARBA" id="ARBA00004922"/>
    </source>
</evidence>